<evidence type="ECO:0000256" key="8">
    <source>
        <dbReference type="ARBA" id="ARBA00022989"/>
    </source>
</evidence>
<dbReference type="RefSeq" id="WP_052867275.1">
    <property type="nucleotide sequence ID" value="NZ_BAAABY010000048.1"/>
</dbReference>
<comment type="subcellular location">
    <subcellularLocation>
        <location evidence="2">Cell membrane</location>
        <topology evidence="2">Multi-pass membrane protein</topology>
    </subcellularLocation>
</comment>
<evidence type="ECO:0000256" key="4">
    <source>
        <dbReference type="ARBA" id="ARBA00012949"/>
    </source>
</evidence>
<organism evidence="14 15">
    <name type="scientific">Streptomyces olivaceiscleroticus</name>
    <dbReference type="NCBI Taxonomy" id="68245"/>
    <lineage>
        <taxon>Bacteria</taxon>
        <taxon>Bacillati</taxon>
        <taxon>Actinomycetota</taxon>
        <taxon>Actinomycetes</taxon>
        <taxon>Kitasatosporales</taxon>
        <taxon>Streptomycetaceae</taxon>
        <taxon>Streptomyces</taxon>
    </lineage>
</organism>
<keyword evidence="8 13" id="KW-1133">Transmembrane helix</keyword>
<evidence type="ECO:0000256" key="11">
    <source>
        <dbReference type="ARBA" id="ARBA00031401"/>
    </source>
</evidence>
<feature type="transmembrane region" description="Helical" evidence="13">
    <location>
        <begin position="5"/>
        <end position="25"/>
    </location>
</feature>
<dbReference type="EC" id="7.1.1.9" evidence="4"/>
<keyword evidence="15" id="KW-1185">Reference proteome</keyword>
<dbReference type="InterPro" id="IPR021050">
    <property type="entry name" value="Cyt_c_oxidase_su4_actinobac"/>
</dbReference>
<gene>
    <name evidence="14" type="ORF">GCM10010361_66290</name>
</gene>
<dbReference type="Pfam" id="PF12270">
    <property type="entry name" value="Cyt_c_ox_IV"/>
    <property type="match status" value="1"/>
</dbReference>
<evidence type="ECO:0000256" key="2">
    <source>
        <dbReference type="ARBA" id="ARBA00004651"/>
    </source>
</evidence>
<evidence type="ECO:0000256" key="3">
    <source>
        <dbReference type="ARBA" id="ARBA00006870"/>
    </source>
</evidence>
<reference evidence="14 15" key="1">
    <citation type="journal article" date="2019" name="Int. J. Syst. Evol. Microbiol.">
        <title>The Global Catalogue of Microorganisms (GCM) 10K type strain sequencing project: providing services to taxonomists for standard genome sequencing and annotation.</title>
        <authorList>
            <consortium name="The Broad Institute Genomics Platform"/>
            <consortium name="The Broad Institute Genome Sequencing Center for Infectious Disease"/>
            <person name="Wu L."/>
            <person name="Ma J."/>
        </authorList>
    </citation>
    <scope>NUCLEOTIDE SEQUENCE [LARGE SCALE GENOMIC DNA]</scope>
    <source>
        <strain evidence="14 15">JCM 4805</strain>
    </source>
</reference>
<comment type="similarity">
    <text evidence="3">Belongs to the cytochrome c oxidase bacterial subunit CtaF family.</text>
</comment>
<evidence type="ECO:0000313" key="14">
    <source>
        <dbReference type="EMBL" id="GAA0491733.1"/>
    </source>
</evidence>
<comment type="function">
    <text evidence="1">Part of cytochrome c oxidase, its function is unknown.</text>
</comment>
<keyword evidence="6 13" id="KW-0812">Transmembrane</keyword>
<sequence length="127" mass="13594">MKIEAYLFGGVAVFFLVVDVVYALLALEPAGVAALTVSCLMAALVSLFCTMNHRRRGARPEDDKRAEIRERAGRLAFFPPKSGFPPLTALGAAVAGLGIVYGLWLFLIGCGLLVAGAFGLVFEFNDR</sequence>
<keyword evidence="7" id="KW-1278">Translocase</keyword>
<evidence type="ECO:0000256" key="6">
    <source>
        <dbReference type="ARBA" id="ARBA00022692"/>
    </source>
</evidence>
<dbReference type="Proteomes" id="UP001500909">
    <property type="component" value="Unassembled WGS sequence"/>
</dbReference>
<protein>
    <recommendedName>
        <fullName evidence="4">cytochrome-c oxidase</fullName>
        <ecNumber evidence="4">7.1.1.9</ecNumber>
    </recommendedName>
    <alternativeName>
        <fullName evidence="11">Cytochrome aa3 subunit 4</fullName>
    </alternativeName>
    <alternativeName>
        <fullName evidence="10">Cytochrome c oxidase polypeptide IV</fullName>
    </alternativeName>
</protein>
<evidence type="ECO:0000256" key="12">
    <source>
        <dbReference type="ARBA" id="ARBA00047816"/>
    </source>
</evidence>
<comment type="catalytic activity">
    <reaction evidence="12">
        <text>4 Fe(II)-[cytochrome c] + O2 + 8 H(+)(in) = 4 Fe(III)-[cytochrome c] + 2 H2O + 4 H(+)(out)</text>
        <dbReference type="Rhea" id="RHEA:11436"/>
        <dbReference type="Rhea" id="RHEA-COMP:10350"/>
        <dbReference type="Rhea" id="RHEA-COMP:14399"/>
        <dbReference type="ChEBI" id="CHEBI:15377"/>
        <dbReference type="ChEBI" id="CHEBI:15378"/>
        <dbReference type="ChEBI" id="CHEBI:15379"/>
        <dbReference type="ChEBI" id="CHEBI:29033"/>
        <dbReference type="ChEBI" id="CHEBI:29034"/>
        <dbReference type="EC" id="7.1.1.9"/>
    </reaction>
</comment>
<comment type="caution">
    <text evidence="14">The sequence shown here is derived from an EMBL/GenBank/DDBJ whole genome shotgun (WGS) entry which is preliminary data.</text>
</comment>
<feature type="transmembrane region" description="Helical" evidence="13">
    <location>
        <begin position="72"/>
        <end position="95"/>
    </location>
</feature>
<evidence type="ECO:0000313" key="15">
    <source>
        <dbReference type="Proteomes" id="UP001500909"/>
    </source>
</evidence>
<proteinExistence type="inferred from homology"/>
<name>A0ABN1B906_9ACTN</name>
<evidence type="ECO:0000256" key="10">
    <source>
        <dbReference type="ARBA" id="ARBA00031366"/>
    </source>
</evidence>
<evidence type="ECO:0000256" key="5">
    <source>
        <dbReference type="ARBA" id="ARBA00022475"/>
    </source>
</evidence>
<accession>A0ABN1B906</accession>
<keyword evidence="9 13" id="KW-0472">Membrane</keyword>
<dbReference type="PIRSF" id="PIRSF017385">
    <property type="entry name" value="CtaF"/>
    <property type="match status" value="1"/>
</dbReference>
<evidence type="ECO:0000256" key="7">
    <source>
        <dbReference type="ARBA" id="ARBA00022967"/>
    </source>
</evidence>
<feature type="transmembrane region" description="Helical" evidence="13">
    <location>
        <begin position="31"/>
        <end position="51"/>
    </location>
</feature>
<keyword evidence="5" id="KW-1003">Cell membrane</keyword>
<evidence type="ECO:0000256" key="1">
    <source>
        <dbReference type="ARBA" id="ARBA00002536"/>
    </source>
</evidence>
<feature type="transmembrane region" description="Helical" evidence="13">
    <location>
        <begin position="101"/>
        <end position="122"/>
    </location>
</feature>
<evidence type="ECO:0000256" key="9">
    <source>
        <dbReference type="ARBA" id="ARBA00023136"/>
    </source>
</evidence>
<evidence type="ECO:0000256" key="13">
    <source>
        <dbReference type="SAM" id="Phobius"/>
    </source>
</evidence>
<dbReference type="EMBL" id="BAAABY010000048">
    <property type="protein sequence ID" value="GAA0491733.1"/>
    <property type="molecule type" value="Genomic_DNA"/>
</dbReference>